<dbReference type="EMBL" id="LR796961">
    <property type="protein sequence ID" value="CAB4177885.1"/>
    <property type="molecule type" value="Genomic_DNA"/>
</dbReference>
<proteinExistence type="predicted"/>
<sequence length="47" mass="5574">METQKAKRKHQLLTQEIKAKLQPLYNSEKHPEMEAIAQVKFFSPYSQ</sequence>
<reference evidence="1" key="1">
    <citation type="submission" date="2020-05" db="EMBL/GenBank/DDBJ databases">
        <authorList>
            <person name="Chiriac C."/>
            <person name="Salcher M."/>
            <person name="Ghai R."/>
            <person name="Kavagutti S V."/>
        </authorList>
    </citation>
    <scope>NUCLEOTIDE SEQUENCE</scope>
</reference>
<organism evidence="1">
    <name type="scientific">uncultured Caudovirales phage</name>
    <dbReference type="NCBI Taxonomy" id="2100421"/>
    <lineage>
        <taxon>Viruses</taxon>
        <taxon>Duplodnaviria</taxon>
        <taxon>Heunggongvirae</taxon>
        <taxon>Uroviricota</taxon>
        <taxon>Caudoviricetes</taxon>
        <taxon>Peduoviridae</taxon>
        <taxon>Maltschvirus</taxon>
        <taxon>Maltschvirus maltsch</taxon>
    </lineage>
</organism>
<protein>
    <submittedName>
        <fullName evidence="1">Uncharacterized protein</fullName>
    </submittedName>
</protein>
<accession>A0A6J5Q959</accession>
<feature type="non-terminal residue" evidence="1">
    <location>
        <position position="47"/>
    </location>
</feature>
<gene>
    <name evidence="1" type="ORF">UFOVP1002_1</name>
</gene>
<evidence type="ECO:0000313" key="1">
    <source>
        <dbReference type="EMBL" id="CAB4177885.1"/>
    </source>
</evidence>
<name>A0A6J5Q959_9CAUD</name>